<dbReference type="AlphaFoldDB" id="X1F168"/>
<feature type="domain" description="Solute-binding protein family 5" evidence="1">
    <location>
        <begin position="11"/>
        <end position="150"/>
    </location>
</feature>
<dbReference type="PANTHER" id="PTHR30290">
    <property type="entry name" value="PERIPLASMIC BINDING COMPONENT OF ABC TRANSPORTER"/>
    <property type="match status" value="1"/>
</dbReference>
<comment type="caution">
    <text evidence="2">The sequence shown here is derived from an EMBL/GenBank/DDBJ whole genome shotgun (WGS) entry which is preliminary data.</text>
</comment>
<dbReference type="PANTHER" id="PTHR30290:SF62">
    <property type="entry name" value="OLIGOPEPTIDE ABC TRANSPORTER, PERIPLASMIC OLIGOPEPTIDE-BINDING PROTEIN"/>
    <property type="match status" value="1"/>
</dbReference>
<evidence type="ECO:0000259" key="1">
    <source>
        <dbReference type="Pfam" id="PF00496"/>
    </source>
</evidence>
<dbReference type="Gene3D" id="3.10.105.10">
    <property type="entry name" value="Dipeptide-binding Protein, Domain 3"/>
    <property type="match status" value="1"/>
</dbReference>
<name>X1F168_9ZZZZ</name>
<dbReference type="InterPro" id="IPR039424">
    <property type="entry name" value="SBP_5"/>
</dbReference>
<proteinExistence type="predicted"/>
<dbReference type="GO" id="GO:0015833">
    <property type="term" value="P:peptide transport"/>
    <property type="evidence" value="ECO:0007669"/>
    <property type="project" value="TreeGrafter"/>
</dbReference>
<sequence length="267" mass="30792">MLLSQHVAPTAVRLNQTHPDLVWQKVVRDVRFRKALNMAINREEIIDAVYFGFASLPQSVPSVYDPAKANQLLDEMGLNRRDAESYRLGPDGKTFVIPFEIAKHAADIVPVTELVVEHWKKVGIKATIKTIDPGLQDTRRMANELKADIMWHHGPELWWGALWDYGSVSWGRLWDLWRVTGGKEGEEPPEVAKRFVDLVEQSIVVSPEKRQEIVKEYRRLLYENIFIMMIVEKAKYSLIVSERLGNVPHRGFAITTNFAAEQLFFRR</sequence>
<protein>
    <recommendedName>
        <fullName evidence="1">Solute-binding protein family 5 domain-containing protein</fullName>
    </recommendedName>
</protein>
<reference evidence="2" key="1">
    <citation type="journal article" date="2014" name="Front. Microbiol.">
        <title>High frequency of phylogenetically diverse reductive dehalogenase-homologous genes in deep subseafloor sedimentary metagenomes.</title>
        <authorList>
            <person name="Kawai M."/>
            <person name="Futagami T."/>
            <person name="Toyoda A."/>
            <person name="Takaki Y."/>
            <person name="Nishi S."/>
            <person name="Hori S."/>
            <person name="Arai W."/>
            <person name="Tsubouchi T."/>
            <person name="Morono Y."/>
            <person name="Uchiyama I."/>
            <person name="Ito T."/>
            <person name="Fujiyama A."/>
            <person name="Inagaki F."/>
            <person name="Takami H."/>
        </authorList>
    </citation>
    <scope>NUCLEOTIDE SEQUENCE</scope>
    <source>
        <strain evidence="2">Expedition CK06-06</strain>
    </source>
</reference>
<dbReference type="Pfam" id="PF00496">
    <property type="entry name" value="SBP_bac_5"/>
    <property type="match status" value="1"/>
</dbReference>
<organism evidence="2">
    <name type="scientific">marine sediment metagenome</name>
    <dbReference type="NCBI Taxonomy" id="412755"/>
    <lineage>
        <taxon>unclassified sequences</taxon>
        <taxon>metagenomes</taxon>
        <taxon>ecological metagenomes</taxon>
    </lineage>
</organism>
<dbReference type="GO" id="GO:1904680">
    <property type="term" value="F:peptide transmembrane transporter activity"/>
    <property type="evidence" value="ECO:0007669"/>
    <property type="project" value="TreeGrafter"/>
</dbReference>
<dbReference type="InterPro" id="IPR000914">
    <property type="entry name" value="SBP_5_dom"/>
</dbReference>
<dbReference type="SUPFAM" id="SSF53850">
    <property type="entry name" value="Periplasmic binding protein-like II"/>
    <property type="match status" value="1"/>
</dbReference>
<gene>
    <name evidence="2" type="ORF">S03H2_01999</name>
</gene>
<accession>X1F168</accession>
<dbReference type="EMBL" id="BARU01000633">
    <property type="protein sequence ID" value="GAH23124.1"/>
    <property type="molecule type" value="Genomic_DNA"/>
</dbReference>
<evidence type="ECO:0000313" key="2">
    <source>
        <dbReference type="EMBL" id="GAH23124.1"/>
    </source>
</evidence>